<dbReference type="Proteomes" id="UP001153712">
    <property type="component" value="Chromosome 2"/>
</dbReference>
<evidence type="ECO:0000256" key="1">
    <source>
        <dbReference type="SAM" id="Phobius"/>
    </source>
</evidence>
<evidence type="ECO:0000313" key="3">
    <source>
        <dbReference type="Proteomes" id="UP001153712"/>
    </source>
</evidence>
<proteinExistence type="predicted"/>
<dbReference type="AlphaFoldDB" id="A0A9N9XN94"/>
<organism evidence="2 3">
    <name type="scientific">Phyllotreta striolata</name>
    <name type="common">Striped flea beetle</name>
    <name type="synonym">Crioceris striolata</name>
    <dbReference type="NCBI Taxonomy" id="444603"/>
    <lineage>
        <taxon>Eukaryota</taxon>
        <taxon>Metazoa</taxon>
        <taxon>Ecdysozoa</taxon>
        <taxon>Arthropoda</taxon>
        <taxon>Hexapoda</taxon>
        <taxon>Insecta</taxon>
        <taxon>Pterygota</taxon>
        <taxon>Neoptera</taxon>
        <taxon>Endopterygota</taxon>
        <taxon>Coleoptera</taxon>
        <taxon>Polyphaga</taxon>
        <taxon>Cucujiformia</taxon>
        <taxon>Chrysomeloidea</taxon>
        <taxon>Chrysomelidae</taxon>
        <taxon>Galerucinae</taxon>
        <taxon>Alticini</taxon>
        <taxon>Phyllotreta</taxon>
    </lineage>
</organism>
<reference evidence="2" key="1">
    <citation type="submission" date="2022-01" db="EMBL/GenBank/DDBJ databases">
        <authorList>
            <person name="King R."/>
        </authorList>
    </citation>
    <scope>NUCLEOTIDE SEQUENCE</scope>
</reference>
<protein>
    <submittedName>
        <fullName evidence="2">Uncharacterized protein</fullName>
    </submittedName>
</protein>
<keyword evidence="3" id="KW-1185">Reference proteome</keyword>
<accession>A0A9N9XN94</accession>
<sequence>MLLFRVSFCVVIRLFCFLFRSFAILYIYFHNSFASLPAEIRRSFRSTAGRAREDLRAGYSAGVALGLVGFQFGFEAEQLLLRWIISYFCYFLILVTGWILKKCLVNK</sequence>
<keyword evidence="1" id="KW-1133">Transmembrane helix</keyword>
<feature type="transmembrane region" description="Helical" evidence="1">
    <location>
        <begin position="12"/>
        <end position="36"/>
    </location>
</feature>
<keyword evidence="1" id="KW-0472">Membrane</keyword>
<name>A0A9N9XN94_PHYSR</name>
<keyword evidence="1" id="KW-0812">Transmembrane</keyword>
<evidence type="ECO:0000313" key="2">
    <source>
        <dbReference type="EMBL" id="CAG9858529.1"/>
    </source>
</evidence>
<feature type="transmembrane region" description="Helical" evidence="1">
    <location>
        <begin position="80"/>
        <end position="100"/>
    </location>
</feature>
<dbReference type="EMBL" id="OU900095">
    <property type="protein sequence ID" value="CAG9858529.1"/>
    <property type="molecule type" value="Genomic_DNA"/>
</dbReference>
<gene>
    <name evidence="2" type="ORF">PHYEVI_LOCUS4918</name>
</gene>